<organism evidence="1 2">
    <name type="scientific">Dorcoceras hygrometricum</name>
    <dbReference type="NCBI Taxonomy" id="472368"/>
    <lineage>
        <taxon>Eukaryota</taxon>
        <taxon>Viridiplantae</taxon>
        <taxon>Streptophyta</taxon>
        <taxon>Embryophyta</taxon>
        <taxon>Tracheophyta</taxon>
        <taxon>Spermatophyta</taxon>
        <taxon>Magnoliopsida</taxon>
        <taxon>eudicotyledons</taxon>
        <taxon>Gunneridae</taxon>
        <taxon>Pentapetalae</taxon>
        <taxon>asterids</taxon>
        <taxon>lamiids</taxon>
        <taxon>Lamiales</taxon>
        <taxon>Gesneriaceae</taxon>
        <taxon>Didymocarpoideae</taxon>
        <taxon>Trichosporeae</taxon>
        <taxon>Loxocarpinae</taxon>
        <taxon>Dorcoceras</taxon>
    </lineage>
</organism>
<dbReference type="AlphaFoldDB" id="A0A2Z7CIV4"/>
<reference evidence="1 2" key="1">
    <citation type="journal article" date="2015" name="Proc. Natl. Acad. Sci. U.S.A.">
        <title>The resurrection genome of Boea hygrometrica: A blueprint for survival of dehydration.</title>
        <authorList>
            <person name="Xiao L."/>
            <person name="Yang G."/>
            <person name="Zhang L."/>
            <person name="Yang X."/>
            <person name="Zhao S."/>
            <person name="Ji Z."/>
            <person name="Zhou Q."/>
            <person name="Hu M."/>
            <person name="Wang Y."/>
            <person name="Chen M."/>
            <person name="Xu Y."/>
            <person name="Jin H."/>
            <person name="Xiao X."/>
            <person name="Hu G."/>
            <person name="Bao F."/>
            <person name="Hu Y."/>
            <person name="Wan P."/>
            <person name="Li L."/>
            <person name="Deng X."/>
            <person name="Kuang T."/>
            <person name="Xiang C."/>
            <person name="Zhu J.K."/>
            <person name="Oliver M.J."/>
            <person name="He Y."/>
        </authorList>
    </citation>
    <scope>NUCLEOTIDE SEQUENCE [LARGE SCALE GENOMIC DNA]</scope>
    <source>
        <strain evidence="2">cv. XS01</strain>
    </source>
</reference>
<protein>
    <submittedName>
        <fullName evidence="1">Uncharacterized protein</fullName>
    </submittedName>
</protein>
<evidence type="ECO:0000313" key="1">
    <source>
        <dbReference type="EMBL" id="KZV46960.1"/>
    </source>
</evidence>
<dbReference type="EMBL" id="KQ995348">
    <property type="protein sequence ID" value="KZV46960.1"/>
    <property type="molecule type" value="Genomic_DNA"/>
</dbReference>
<name>A0A2Z7CIV4_9LAMI</name>
<proteinExistence type="predicted"/>
<evidence type="ECO:0000313" key="2">
    <source>
        <dbReference type="Proteomes" id="UP000250235"/>
    </source>
</evidence>
<sequence>MQNTVARDWVHCSLRLVDQLVKICLQLVVQTLVVKCLRLDYPTTACVWVYKLPARYYHRNKNLLNLSAKAKRCRIHLSKRHRFAIANFKYQLLVVL</sequence>
<accession>A0A2Z7CIV4</accession>
<dbReference type="Proteomes" id="UP000250235">
    <property type="component" value="Unassembled WGS sequence"/>
</dbReference>
<gene>
    <name evidence="1" type="ORF">F511_23562</name>
</gene>
<keyword evidence="2" id="KW-1185">Reference proteome</keyword>